<dbReference type="AlphaFoldDB" id="A0A7W9Q1T5"/>
<gene>
    <name evidence="1" type="ORF">FHS34_007545</name>
</gene>
<reference evidence="1 2" key="1">
    <citation type="submission" date="2020-08" db="EMBL/GenBank/DDBJ databases">
        <title>Genomic Encyclopedia of Type Strains, Phase III (KMG-III): the genomes of soil and plant-associated and newly described type strains.</title>
        <authorList>
            <person name="Whitman W."/>
        </authorList>
    </citation>
    <scope>NUCLEOTIDE SEQUENCE [LARGE SCALE GENOMIC DNA]</scope>
    <source>
        <strain evidence="1 2">CECT 3313</strain>
    </source>
</reference>
<evidence type="ECO:0000313" key="1">
    <source>
        <dbReference type="EMBL" id="MBB5932036.1"/>
    </source>
</evidence>
<dbReference type="SUPFAM" id="SSF48452">
    <property type="entry name" value="TPR-like"/>
    <property type="match status" value="1"/>
</dbReference>
<dbReference type="EMBL" id="JACHJK010000020">
    <property type="protein sequence ID" value="MBB5932036.1"/>
    <property type="molecule type" value="Genomic_DNA"/>
</dbReference>
<accession>A0A7W9Q1T5</accession>
<dbReference type="InterPro" id="IPR011990">
    <property type="entry name" value="TPR-like_helical_dom_sf"/>
</dbReference>
<sequence>MGLAATWTTGPLATGIGAAVTAVYTLVADNMRPQRSRSHAGALLRTTSGGIPRCGQLVRPELAGVHPADGQLDRSAPPYVERDAEPVLRAALAREDFVLILGESTAGKTRLAYEVTRALFPRHAFVRPLNRSALAAAIEETRRSKRAVLWLDDLENYLGADGLTSSMLAGLLQGRTDRAVVLATMRSEEYRRYDAREESRLTGSDRDAWRVEREVLDRARKIRLARHWSPAEQQRATRYQADPRIRLALKSCDRFGVAEVVAAGPELLAAWENAWAPGANPRGAAVVATAVDCRRAGLLRPVSRQWLQELHPPYLVERGGPDLQPEPFEEAMQWACKAAYATSGLLVGNYSQGYLAFDYLLNKPGLSPVPDHLWEALLTRVDPTDAYDMGLVAHQANQLSRAVAALELARSGGAAGADYLLAIAVGDRGWPRQAVGDLEDVVRRRRAELGWCHPDTLAARHQLAFFRGEAGDTAVAAAAFGELVVDTTAALGPNHADTLAARHQRAYFTGEAGDSRTAVLQLRTLLADRLREEGPDHPQVLATRRSLIWFSSLTGTLADAQEELRLLLRDARRCLGPDSPHTLAIVSTQAVFTARAGHAAEAAAAFGRLVTDRSRVLGTEHPHVIHTRLQRCQALLSQGRTTEAGEDLAQVLRDARRVLEPGHRHIELASDMLDELRQG</sequence>
<dbReference type="Proteomes" id="UP000585836">
    <property type="component" value="Unassembled WGS sequence"/>
</dbReference>
<dbReference type="Pfam" id="PF13374">
    <property type="entry name" value="TPR_10"/>
    <property type="match status" value="1"/>
</dbReference>
<proteinExistence type="predicted"/>
<name>A0A7W9Q1T5_9ACTN</name>
<protein>
    <recommendedName>
        <fullName evidence="3">Tetratricopeptide repeat protein</fullName>
    </recommendedName>
</protein>
<keyword evidence="2" id="KW-1185">Reference proteome</keyword>
<evidence type="ECO:0008006" key="3">
    <source>
        <dbReference type="Google" id="ProtNLM"/>
    </source>
</evidence>
<dbReference type="InterPro" id="IPR053137">
    <property type="entry name" value="NLR-like"/>
</dbReference>
<dbReference type="InterPro" id="IPR027417">
    <property type="entry name" value="P-loop_NTPase"/>
</dbReference>
<dbReference type="RefSeq" id="WP_184973988.1">
    <property type="nucleotide sequence ID" value="NZ_BAAAWF010000075.1"/>
</dbReference>
<evidence type="ECO:0000313" key="2">
    <source>
        <dbReference type="Proteomes" id="UP000585836"/>
    </source>
</evidence>
<organism evidence="1 2">
    <name type="scientific">Streptomyces echinatus</name>
    <dbReference type="NCBI Taxonomy" id="67293"/>
    <lineage>
        <taxon>Bacteria</taxon>
        <taxon>Bacillati</taxon>
        <taxon>Actinomycetota</taxon>
        <taxon>Actinomycetes</taxon>
        <taxon>Kitasatosporales</taxon>
        <taxon>Streptomycetaceae</taxon>
        <taxon>Streptomyces</taxon>
    </lineage>
</organism>
<dbReference type="SUPFAM" id="SSF52540">
    <property type="entry name" value="P-loop containing nucleoside triphosphate hydrolases"/>
    <property type="match status" value="1"/>
</dbReference>
<dbReference type="Gene3D" id="1.25.40.10">
    <property type="entry name" value="Tetratricopeptide repeat domain"/>
    <property type="match status" value="2"/>
</dbReference>
<comment type="caution">
    <text evidence="1">The sequence shown here is derived from an EMBL/GenBank/DDBJ whole genome shotgun (WGS) entry which is preliminary data.</text>
</comment>
<dbReference type="PANTHER" id="PTHR46082:SF6">
    <property type="entry name" value="AAA+ ATPASE DOMAIN-CONTAINING PROTEIN-RELATED"/>
    <property type="match status" value="1"/>
</dbReference>
<dbReference type="PANTHER" id="PTHR46082">
    <property type="entry name" value="ATP/GTP-BINDING PROTEIN-RELATED"/>
    <property type="match status" value="1"/>
</dbReference>